<reference evidence="18 19" key="1">
    <citation type="submission" date="2015-09" db="EMBL/GenBank/DDBJ databases">
        <authorList>
            <consortium name="Pathogen Informatics"/>
        </authorList>
    </citation>
    <scope>NUCLEOTIDE SEQUENCE [LARGE SCALE GENOMIC DNA]</scope>
    <source>
        <strain evidence="9 18">2789STDY5608822</strain>
        <strain evidence="8 19">2789STDY5608872</strain>
    </source>
</reference>
<reference evidence="11" key="5">
    <citation type="submission" date="2023-01" db="EMBL/GenBank/DDBJ databases">
        <title>Human gut microbiome strain richness.</title>
        <authorList>
            <person name="Chen-Liaw A."/>
        </authorList>
    </citation>
    <scope>NUCLEOTIDE SEQUENCE</scope>
    <source>
        <strain evidence="12">D35st1_E5_D35t1_190705</strain>
        <strain evidence="11">RTP21484st1_E5_RTP21484_190118</strain>
    </source>
</reference>
<dbReference type="EMBL" id="JAQMPJ010000003">
    <property type="protein sequence ID" value="MDB9004601.1"/>
    <property type="molecule type" value="Genomic_DNA"/>
</dbReference>
<dbReference type="Pfam" id="PF00892">
    <property type="entry name" value="EamA"/>
    <property type="match status" value="2"/>
</dbReference>
<evidence type="ECO:0000256" key="4">
    <source>
        <dbReference type="ARBA" id="ARBA00022989"/>
    </source>
</evidence>
<dbReference type="EMBL" id="JAQMPX010000123">
    <property type="protein sequence ID" value="MDB9140171.1"/>
    <property type="molecule type" value="Genomic_DNA"/>
</dbReference>
<feature type="transmembrane region" description="Helical" evidence="6">
    <location>
        <begin position="269"/>
        <end position="290"/>
    </location>
</feature>
<evidence type="ECO:0000313" key="16">
    <source>
        <dbReference type="EMBL" id="MRZ53185.1"/>
    </source>
</evidence>
<evidence type="ECO:0000313" key="13">
    <source>
        <dbReference type="EMBL" id="MRY58019.1"/>
    </source>
</evidence>
<dbReference type="InterPro" id="IPR037185">
    <property type="entry name" value="EmrE-like"/>
</dbReference>
<organism evidence="8 19">
    <name type="scientific">Parabacteroides distasonis</name>
    <dbReference type="NCBI Taxonomy" id="823"/>
    <lineage>
        <taxon>Bacteria</taxon>
        <taxon>Pseudomonadati</taxon>
        <taxon>Bacteroidota</taxon>
        <taxon>Bacteroidia</taxon>
        <taxon>Bacteroidales</taxon>
        <taxon>Tannerellaceae</taxon>
        <taxon>Parabacteroides</taxon>
    </lineage>
</organism>
<accession>A0A173SAH9</accession>
<dbReference type="Proteomes" id="UP000095455">
    <property type="component" value="Unassembled WGS sequence"/>
</dbReference>
<dbReference type="EMBL" id="WKMC01000008">
    <property type="protein sequence ID" value="MRZ50923.1"/>
    <property type="molecule type" value="Genomic_DNA"/>
</dbReference>
<reference evidence="10" key="4">
    <citation type="submission" date="2021-10" db="EMBL/GenBank/DDBJ databases">
        <title>Collection of gut derived symbiotic bacterial strains cultured from healthy donors.</title>
        <authorList>
            <person name="Lin H."/>
            <person name="Littmann E."/>
            <person name="Kohout C."/>
            <person name="Pamer E.G."/>
        </authorList>
    </citation>
    <scope>NUCLEOTIDE SEQUENCE</scope>
    <source>
        <strain evidence="10">DFI.2.94</strain>
    </source>
</reference>
<evidence type="ECO:0000313" key="12">
    <source>
        <dbReference type="EMBL" id="MDB9140171.1"/>
    </source>
</evidence>
<dbReference type="InterPro" id="IPR000620">
    <property type="entry name" value="EamA_dom"/>
</dbReference>
<dbReference type="EMBL" id="CYXP01000001">
    <property type="protein sequence ID" value="CUM87291.1"/>
    <property type="molecule type" value="Genomic_DNA"/>
</dbReference>
<feature type="transmembrane region" description="Helical" evidence="6">
    <location>
        <begin position="212"/>
        <end position="232"/>
    </location>
</feature>
<feature type="transmembrane region" description="Helical" evidence="6">
    <location>
        <begin position="122"/>
        <end position="140"/>
    </location>
</feature>
<feature type="transmembrane region" description="Helical" evidence="6">
    <location>
        <begin position="152"/>
        <end position="170"/>
    </location>
</feature>
<proteinExistence type="predicted"/>
<dbReference type="EMBL" id="WKLT01000006">
    <property type="protein sequence ID" value="MRY58019.1"/>
    <property type="molecule type" value="Genomic_DNA"/>
</dbReference>
<evidence type="ECO:0000313" key="21">
    <source>
        <dbReference type="Proteomes" id="UP000432516"/>
    </source>
</evidence>
<keyword evidence="3 6" id="KW-0812">Transmembrane</keyword>
<dbReference type="EMBL" id="WKMY01000013">
    <property type="protein sequence ID" value="MRY94819.1"/>
    <property type="molecule type" value="Genomic_DNA"/>
</dbReference>
<dbReference type="Proteomes" id="UP000284660">
    <property type="component" value="Unassembled WGS sequence"/>
</dbReference>
<evidence type="ECO:0000313" key="20">
    <source>
        <dbReference type="Proteomes" id="UP000284660"/>
    </source>
</evidence>
<dbReference type="Proteomes" id="UP000432516">
    <property type="component" value="Unassembled WGS sequence"/>
</dbReference>
<dbReference type="Proteomes" id="UP001211522">
    <property type="component" value="Unassembled WGS sequence"/>
</dbReference>
<dbReference type="SUPFAM" id="SSF103481">
    <property type="entry name" value="Multidrug resistance efflux transporter EmrE"/>
    <property type="match status" value="2"/>
</dbReference>
<keyword evidence="4 6" id="KW-1133">Transmembrane helix</keyword>
<dbReference type="EMBL" id="QSJN01000007">
    <property type="protein sequence ID" value="RHD73926.1"/>
    <property type="molecule type" value="Genomic_DNA"/>
</dbReference>
<evidence type="ECO:0000313" key="8">
    <source>
        <dbReference type="EMBL" id="CUM87291.1"/>
    </source>
</evidence>
<dbReference type="Gene3D" id="1.10.3730.20">
    <property type="match status" value="2"/>
</dbReference>
<feature type="transmembrane region" description="Helical" evidence="6">
    <location>
        <begin position="182"/>
        <end position="200"/>
    </location>
</feature>
<dbReference type="GO" id="GO:0005886">
    <property type="term" value="C:plasma membrane"/>
    <property type="evidence" value="ECO:0007669"/>
    <property type="project" value="UniProtKB-SubCell"/>
</dbReference>
<dbReference type="AlphaFoldDB" id="A0A173SAH9"/>
<dbReference type="EMBL" id="JAJCNI010000011">
    <property type="protein sequence ID" value="MCB6518249.1"/>
    <property type="molecule type" value="Genomic_DNA"/>
</dbReference>
<evidence type="ECO:0000313" key="19">
    <source>
        <dbReference type="Proteomes" id="UP000095591"/>
    </source>
</evidence>
<evidence type="ECO:0000313" key="9">
    <source>
        <dbReference type="EMBL" id="CUN61444.1"/>
    </source>
</evidence>
<feature type="transmembrane region" description="Helical" evidence="6">
    <location>
        <begin position="38"/>
        <end position="56"/>
    </location>
</feature>
<evidence type="ECO:0000259" key="7">
    <source>
        <dbReference type="Pfam" id="PF00892"/>
    </source>
</evidence>
<dbReference type="Proteomes" id="UP000095591">
    <property type="component" value="Unassembled WGS sequence"/>
</dbReference>
<dbReference type="PANTHER" id="PTHR32322:SF18">
    <property type="entry name" value="S-ADENOSYLMETHIONINE_S-ADENOSYLHOMOCYSTEINE TRANSPORTER"/>
    <property type="match status" value="1"/>
</dbReference>
<keyword evidence="5 6" id="KW-0472">Membrane</keyword>
<dbReference type="Proteomes" id="UP000463337">
    <property type="component" value="Unassembled WGS sequence"/>
</dbReference>
<feature type="domain" description="EamA" evidence="7">
    <location>
        <begin position="6"/>
        <end position="136"/>
    </location>
</feature>
<evidence type="ECO:0000313" key="22">
    <source>
        <dbReference type="Proteomes" id="UP000441358"/>
    </source>
</evidence>
<keyword evidence="2" id="KW-1003">Cell membrane</keyword>
<evidence type="ECO:0000313" key="17">
    <source>
        <dbReference type="EMBL" id="RHD73926.1"/>
    </source>
</evidence>
<feature type="transmembrane region" description="Helical" evidence="6">
    <location>
        <begin position="7"/>
        <end position="26"/>
    </location>
</feature>
<evidence type="ECO:0000256" key="1">
    <source>
        <dbReference type="ARBA" id="ARBA00004651"/>
    </source>
</evidence>
<evidence type="ECO:0000256" key="6">
    <source>
        <dbReference type="SAM" id="Phobius"/>
    </source>
</evidence>
<gene>
    <name evidence="8" type="primary">yedA</name>
    <name evidence="17" type="ORF">DW782_12335</name>
    <name evidence="9" type="ORF">ERS852380_00701</name>
    <name evidence="8" type="ORF">ERS852429_00997</name>
    <name evidence="13" type="ORF">GKD59_08860</name>
    <name evidence="15" type="ORF">GKD66_11965</name>
    <name evidence="14" type="ORF">GKD67_16605</name>
    <name evidence="16" type="ORF">GKD68_00240</name>
    <name evidence="10" type="ORF">LI194_10610</name>
    <name evidence="11" type="ORF">PN599_06280</name>
    <name evidence="12" type="ORF">PN612_16920</name>
</gene>
<evidence type="ECO:0000313" key="18">
    <source>
        <dbReference type="Proteomes" id="UP000095455"/>
    </source>
</evidence>
<evidence type="ECO:0000256" key="2">
    <source>
        <dbReference type="ARBA" id="ARBA00022475"/>
    </source>
</evidence>
<dbReference type="EMBL" id="CYYK01000002">
    <property type="protein sequence ID" value="CUN61444.1"/>
    <property type="molecule type" value="Genomic_DNA"/>
</dbReference>
<dbReference type="PANTHER" id="PTHR32322">
    <property type="entry name" value="INNER MEMBRANE TRANSPORTER"/>
    <property type="match status" value="1"/>
</dbReference>
<dbReference type="OMA" id="CSFIAVR"/>
<reference evidence="21 22" key="3">
    <citation type="journal article" date="2019" name="Nat. Med.">
        <title>A library of human gut bacterial isolates paired with longitudinal multiomics data enables mechanistic microbiome research.</title>
        <authorList>
            <person name="Poyet M."/>
            <person name="Groussin M."/>
            <person name="Gibbons S.M."/>
            <person name="Avila-Pacheco J."/>
            <person name="Jiang X."/>
            <person name="Kearney S.M."/>
            <person name="Perrotta A.R."/>
            <person name="Berdy B."/>
            <person name="Zhao S."/>
            <person name="Lieberman T.D."/>
            <person name="Swanson P.K."/>
            <person name="Smith M."/>
            <person name="Roesemann S."/>
            <person name="Alexander J.E."/>
            <person name="Rich S.A."/>
            <person name="Livny J."/>
            <person name="Vlamakis H."/>
            <person name="Clish C."/>
            <person name="Bullock K."/>
            <person name="Deik A."/>
            <person name="Scott J."/>
            <person name="Pierce K.A."/>
            <person name="Xavier R.J."/>
            <person name="Alm E.J."/>
        </authorList>
    </citation>
    <scope>NUCLEOTIDE SEQUENCE [LARGE SCALE GENOMIC DNA]</scope>
    <source>
        <strain evidence="16 21">BIOML-A2</strain>
        <strain evidence="15 22">BIOML-A32</strain>
        <strain evidence="13 24">BIOML-A41</strain>
        <strain evidence="14 23">BIOML-A9</strain>
    </source>
</reference>
<evidence type="ECO:0000313" key="10">
    <source>
        <dbReference type="EMBL" id="MCB6518249.1"/>
    </source>
</evidence>
<evidence type="ECO:0000313" key="11">
    <source>
        <dbReference type="EMBL" id="MDB9004601.1"/>
    </source>
</evidence>
<evidence type="ECO:0000256" key="3">
    <source>
        <dbReference type="ARBA" id="ARBA00022692"/>
    </source>
</evidence>
<dbReference type="Proteomes" id="UP001198806">
    <property type="component" value="Unassembled WGS sequence"/>
</dbReference>
<comment type="subcellular location">
    <subcellularLocation>
        <location evidence="1">Cell membrane</location>
        <topology evidence="1">Multi-pass membrane protein</topology>
    </subcellularLocation>
</comment>
<feature type="transmembrane region" description="Helical" evidence="6">
    <location>
        <begin position="68"/>
        <end position="87"/>
    </location>
</feature>
<evidence type="ECO:0000313" key="24">
    <source>
        <dbReference type="Proteomes" id="UP000463337"/>
    </source>
</evidence>
<protein>
    <submittedName>
        <fullName evidence="10">DMT family transporter</fullName>
    </submittedName>
    <submittedName>
        <fullName evidence="13">EamA family transporter</fullName>
    </submittedName>
    <submittedName>
        <fullName evidence="8">Uncharacterized inner membrane transporter yedA</fullName>
    </submittedName>
</protein>
<name>A0A173SAH9_PARDI</name>
<dbReference type="Proteomes" id="UP000461276">
    <property type="component" value="Unassembled WGS sequence"/>
</dbReference>
<dbReference type="Proteomes" id="UP001210126">
    <property type="component" value="Unassembled WGS sequence"/>
</dbReference>
<feature type="transmembrane region" description="Helical" evidence="6">
    <location>
        <begin position="93"/>
        <end position="115"/>
    </location>
</feature>
<feature type="transmembrane region" description="Helical" evidence="6">
    <location>
        <begin position="244"/>
        <end position="263"/>
    </location>
</feature>
<evidence type="ECO:0000313" key="14">
    <source>
        <dbReference type="EMBL" id="MRY94819.1"/>
    </source>
</evidence>
<sequence>MNNNLKGFAYGIATSVTFGLIPLFTLPLMEKGMRFDSILFYRFLFAAIALSGMLLAKKESFRTEMRNLPILILLGAFYTGSAMFLFWGYNFMAAGIATTLHFTYPIFVTLFMLFVFKEKTSWITLLAIGLAICGVARLSIDGGEMRLNGLGVIIVLLSAVAYALYIVTVNKSRVHDMPGRKLTFYVFIVSTSLFFIKAQAGTGIQPIPDLPSFINLVLLAFLPTVVSNITLVQAVHHIGSTLTSVLGATEPVTAVCVGVLVFGEPFTPHLALGILLIIVAVTLIILSKYIQKNLHEAKRLFKARHILRTK</sequence>
<reference evidence="17 20" key="2">
    <citation type="submission" date="2018-08" db="EMBL/GenBank/DDBJ databases">
        <title>A genome reference for cultivated species of the human gut microbiota.</title>
        <authorList>
            <person name="Zou Y."/>
            <person name="Xue W."/>
            <person name="Luo G."/>
        </authorList>
    </citation>
    <scope>NUCLEOTIDE SEQUENCE [LARGE SCALE GENOMIC DNA]</scope>
    <source>
        <strain evidence="17 20">AM30-4</strain>
    </source>
</reference>
<dbReference type="EMBL" id="WKNE01000001">
    <property type="protein sequence ID" value="MRZ53185.1"/>
    <property type="molecule type" value="Genomic_DNA"/>
</dbReference>
<dbReference type="Proteomes" id="UP000441358">
    <property type="component" value="Unassembled WGS sequence"/>
</dbReference>
<evidence type="ECO:0000313" key="15">
    <source>
        <dbReference type="EMBL" id="MRZ50923.1"/>
    </source>
</evidence>
<dbReference type="InterPro" id="IPR050638">
    <property type="entry name" value="AA-Vitamin_Transporters"/>
</dbReference>
<evidence type="ECO:0000313" key="23">
    <source>
        <dbReference type="Proteomes" id="UP000461276"/>
    </source>
</evidence>
<dbReference type="OrthoDB" id="9806740at2"/>
<feature type="domain" description="EamA" evidence="7">
    <location>
        <begin position="150"/>
        <end position="285"/>
    </location>
</feature>
<evidence type="ECO:0000256" key="5">
    <source>
        <dbReference type="ARBA" id="ARBA00023136"/>
    </source>
</evidence>
<dbReference type="RefSeq" id="WP_005855838.1">
    <property type="nucleotide sequence ID" value="NZ_AP019729.1"/>
</dbReference>